<dbReference type="EMBL" id="RKHR01000003">
    <property type="protein sequence ID" value="ROS05411.1"/>
    <property type="molecule type" value="Genomic_DNA"/>
</dbReference>
<dbReference type="PROSITE" id="PS00921">
    <property type="entry name" value="NITRIL_CHT_2"/>
    <property type="match status" value="1"/>
</dbReference>
<organism evidence="3 4">
    <name type="scientific">Sinobacterium caligoides</name>
    <dbReference type="NCBI Taxonomy" id="933926"/>
    <lineage>
        <taxon>Bacteria</taxon>
        <taxon>Pseudomonadati</taxon>
        <taxon>Pseudomonadota</taxon>
        <taxon>Gammaproteobacteria</taxon>
        <taxon>Cellvibrionales</taxon>
        <taxon>Spongiibacteraceae</taxon>
        <taxon>Sinobacterium</taxon>
    </lineage>
</organism>
<dbReference type="InterPro" id="IPR000132">
    <property type="entry name" value="Nitrilase/CN_hydratase_CS"/>
</dbReference>
<dbReference type="Gene3D" id="3.60.110.10">
    <property type="entry name" value="Carbon-nitrogen hydrolase"/>
    <property type="match status" value="1"/>
</dbReference>
<gene>
    <name evidence="3" type="ORF">EDC56_0941</name>
</gene>
<proteinExistence type="inferred from homology"/>
<dbReference type="PANTHER" id="PTHR46044">
    <property type="entry name" value="NITRILASE"/>
    <property type="match status" value="1"/>
</dbReference>
<dbReference type="SUPFAM" id="SSF56317">
    <property type="entry name" value="Carbon-nitrogen hydrolase"/>
    <property type="match status" value="1"/>
</dbReference>
<evidence type="ECO:0000313" key="3">
    <source>
        <dbReference type="EMBL" id="ROS05411.1"/>
    </source>
</evidence>
<evidence type="ECO:0000313" key="4">
    <source>
        <dbReference type="Proteomes" id="UP000275394"/>
    </source>
</evidence>
<feature type="domain" description="CN hydrolase" evidence="2">
    <location>
        <begin position="4"/>
        <end position="268"/>
    </location>
</feature>
<keyword evidence="4" id="KW-1185">Reference proteome</keyword>
<name>A0A3N2DZW8_9GAMM</name>
<dbReference type="InterPro" id="IPR003010">
    <property type="entry name" value="C-N_Hydrolase"/>
</dbReference>
<dbReference type="Pfam" id="PF00795">
    <property type="entry name" value="CN_hydrolase"/>
    <property type="match status" value="1"/>
</dbReference>
<comment type="similarity">
    <text evidence="1">Belongs to the carbon-nitrogen hydrolase superfamily. Nitrilase family.</text>
</comment>
<reference evidence="3 4" key="1">
    <citation type="submission" date="2018-11" db="EMBL/GenBank/DDBJ databases">
        <title>Genomic Encyclopedia of Type Strains, Phase IV (KMG-IV): sequencing the most valuable type-strain genomes for metagenomic binning, comparative biology and taxonomic classification.</title>
        <authorList>
            <person name="Goeker M."/>
        </authorList>
    </citation>
    <scope>NUCLEOTIDE SEQUENCE [LARGE SCALE GENOMIC DNA]</scope>
    <source>
        <strain evidence="3 4">DSM 100316</strain>
    </source>
</reference>
<evidence type="ECO:0000256" key="1">
    <source>
        <dbReference type="ARBA" id="ARBA00008129"/>
    </source>
</evidence>
<dbReference type="CDD" id="cd07564">
    <property type="entry name" value="nitrilases_CHs"/>
    <property type="match status" value="1"/>
</dbReference>
<sequence>MKKKIIAALQLGSSAQGTADTLRKILSYKERIKDSNCDLLVMPEALLGGYPKGADFGTRVGYRTEQGREEFLQYWEQAVDIDGPEVLALVELAKDCNTSIVLGIIERGGSTLYCTALFITEQGEVAKHRKLMPTASERLIWGQGDGSTMPVIETSAGRIGAAICWENYMPLLRSAMYAKGLEIWCAPTVDDREIWQSSMKHIAYEGRNFLVSACQYQQPPGDASVKDVDWPKDKPLIRGGSVIVSPMGEVLAGPLYNSEGLLSAEIDLNDIIKARYDMDPTGHYSRPDVFKLIVNEQERPAVTIIESEACKDI</sequence>
<dbReference type="PROSITE" id="PS50263">
    <property type="entry name" value="CN_HYDROLASE"/>
    <property type="match status" value="1"/>
</dbReference>
<dbReference type="OrthoDB" id="9803803at2"/>
<dbReference type="Proteomes" id="UP000275394">
    <property type="component" value="Unassembled WGS sequence"/>
</dbReference>
<dbReference type="GO" id="GO:0000257">
    <property type="term" value="F:nitrilase activity"/>
    <property type="evidence" value="ECO:0007669"/>
    <property type="project" value="UniProtKB-ARBA"/>
</dbReference>
<dbReference type="RefSeq" id="WP_123711317.1">
    <property type="nucleotide sequence ID" value="NZ_RKHR01000003.1"/>
</dbReference>
<comment type="caution">
    <text evidence="3">The sequence shown here is derived from an EMBL/GenBank/DDBJ whole genome shotgun (WGS) entry which is preliminary data.</text>
</comment>
<dbReference type="InterPro" id="IPR036526">
    <property type="entry name" value="C-N_Hydrolase_sf"/>
</dbReference>
<dbReference type="InterPro" id="IPR044149">
    <property type="entry name" value="Nitrilases_CHs"/>
</dbReference>
<dbReference type="PANTHER" id="PTHR46044:SF1">
    <property type="entry name" value="CN HYDROLASE DOMAIN-CONTAINING PROTEIN"/>
    <property type="match status" value="1"/>
</dbReference>
<accession>A0A3N2DZW8</accession>
<evidence type="ECO:0000259" key="2">
    <source>
        <dbReference type="PROSITE" id="PS50263"/>
    </source>
</evidence>
<protein>
    <submittedName>
        <fullName evidence="3">Nitrilase</fullName>
    </submittedName>
</protein>
<dbReference type="AlphaFoldDB" id="A0A3N2DZW8"/>